<dbReference type="EMBL" id="MU005579">
    <property type="protein sequence ID" value="KAF2685314.1"/>
    <property type="molecule type" value="Genomic_DNA"/>
</dbReference>
<sequence>MSSDGLDYLFEDLSPLSFPPPPKSSSPFPFIGLCGELRNAIYEQFFQSSGSGQTVQISETGTIILPSLSRVSRQLRFETQGYVTTALTSPTTKIEAKVRDYDPKPVIATLEKISSDIGVAKADLVRRTKVILVGDLNYGNLYRWIRNHISDPEKTPIFAHEQGRLAGWKYVSVFEGRLSLKSFIRQYDALSNIPGGSVQWRRAALMTADIVEETGWEDLIPGGPLSLRHRRKSLASDPDDHFESELATHIFKMMAELHHRILRAGNNEAAGKAQMGSKSGLGLGKRKRGADGADRDRLYDMGQLLYKAHVEFDRRLGVAMWGLRWGRGVDTLNYGPEDWF</sequence>
<keyword evidence="3" id="KW-1185">Reference proteome</keyword>
<gene>
    <name evidence="2" type="ORF">K458DRAFT_388201</name>
</gene>
<reference evidence="2" key="1">
    <citation type="journal article" date="2020" name="Stud. Mycol.">
        <title>101 Dothideomycetes genomes: a test case for predicting lifestyles and emergence of pathogens.</title>
        <authorList>
            <person name="Haridas S."/>
            <person name="Albert R."/>
            <person name="Binder M."/>
            <person name="Bloem J."/>
            <person name="Labutti K."/>
            <person name="Salamov A."/>
            <person name="Andreopoulos B."/>
            <person name="Baker S."/>
            <person name="Barry K."/>
            <person name="Bills G."/>
            <person name="Bluhm B."/>
            <person name="Cannon C."/>
            <person name="Castanera R."/>
            <person name="Culley D."/>
            <person name="Daum C."/>
            <person name="Ezra D."/>
            <person name="Gonzalez J."/>
            <person name="Henrissat B."/>
            <person name="Kuo A."/>
            <person name="Liang C."/>
            <person name="Lipzen A."/>
            <person name="Lutzoni F."/>
            <person name="Magnuson J."/>
            <person name="Mondo S."/>
            <person name="Nolan M."/>
            <person name="Ohm R."/>
            <person name="Pangilinan J."/>
            <person name="Park H.-J."/>
            <person name="Ramirez L."/>
            <person name="Alfaro M."/>
            <person name="Sun H."/>
            <person name="Tritt A."/>
            <person name="Yoshinaga Y."/>
            <person name="Zwiers L.-H."/>
            <person name="Turgeon B."/>
            <person name="Goodwin S."/>
            <person name="Spatafora J."/>
            <person name="Crous P."/>
            <person name="Grigoriev I."/>
        </authorList>
    </citation>
    <scope>NUCLEOTIDE SEQUENCE</scope>
    <source>
        <strain evidence="2">CBS 122367</strain>
    </source>
</reference>
<feature type="region of interest" description="Disordered" evidence="1">
    <location>
        <begin position="269"/>
        <end position="291"/>
    </location>
</feature>
<name>A0A6G1J457_9PLEO</name>
<dbReference type="Proteomes" id="UP000799291">
    <property type="component" value="Unassembled WGS sequence"/>
</dbReference>
<evidence type="ECO:0000256" key="1">
    <source>
        <dbReference type="SAM" id="MobiDB-lite"/>
    </source>
</evidence>
<evidence type="ECO:0000313" key="2">
    <source>
        <dbReference type="EMBL" id="KAF2685314.1"/>
    </source>
</evidence>
<protein>
    <submittedName>
        <fullName evidence="2">Uncharacterized protein</fullName>
    </submittedName>
</protein>
<accession>A0A6G1J457</accession>
<organism evidence="2 3">
    <name type="scientific">Lentithecium fluviatile CBS 122367</name>
    <dbReference type="NCBI Taxonomy" id="1168545"/>
    <lineage>
        <taxon>Eukaryota</taxon>
        <taxon>Fungi</taxon>
        <taxon>Dikarya</taxon>
        <taxon>Ascomycota</taxon>
        <taxon>Pezizomycotina</taxon>
        <taxon>Dothideomycetes</taxon>
        <taxon>Pleosporomycetidae</taxon>
        <taxon>Pleosporales</taxon>
        <taxon>Massarineae</taxon>
        <taxon>Lentitheciaceae</taxon>
        <taxon>Lentithecium</taxon>
    </lineage>
</organism>
<evidence type="ECO:0000313" key="3">
    <source>
        <dbReference type="Proteomes" id="UP000799291"/>
    </source>
</evidence>
<proteinExistence type="predicted"/>
<dbReference type="OrthoDB" id="3729586at2759"/>
<dbReference type="AlphaFoldDB" id="A0A6G1J457"/>